<keyword evidence="11" id="KW-0115">cAMP biosynthesis</keyword>
<dbReference type="InterPro" id="IPR032628">
    <property type="entry name" value="AC_N"/>
</dbReference>
<dbReference type="Proteomes" id="UP001164746">
    <property type="component" value="Chromosome 1"/>
</dbReference>
<dbReference type="SUPFAM" id="SSF55073">
    <property type="entry name" value="Nucleotide cyclase"/>
    <property type="match status" value="2"/>
</dbReference>
<evidence type="ECO:0000256" key="12">
    <source>
        <dbReference type="ARBA" id="ARBA00023136"/>
    </source>
</evidence>
<feature type="transmembrane region" description="Helical" evidence="16">
    <location>
        <begin position="281"/>
        <end position="300"/>
    </location>
</feature>
<dbReference type="EMBL" id="CP111012">
    <property type="protein sequence ID" value="WAQ94163.1"/>
    <property type="molecule type" value="Genomic_DNA"/>
</dbReference>
<feature type="transmembrane region" description="Helical" evidence="16">
    <location>
        <begin position="307"/>
        <end position="325"/>
    </location>
</feature>
<comment type="cofactor">
    <cofactor evidence="2">
        <name>Mg(2+)</name>
        <dbReference type="ChEBI" id="CHEBI:18420"/>
    </cofactor>
</comment>
<feature type="transmembrane region" description="Helical" evidence="16">
    <location>
        <begin position="705"/>
        <end position="725"/>
    </location>
</feature>
<keyword evidence="10 16" id="KW-1133">Transmembrane helix</keyword>
<gene>
    <name evidence="18" type="ORF">MAR_006634</name>
</gene>
<keyword evidence="6" id="KW-0479">Metal-binding</keyword>
<feature type="transmembrane region" description="Helical" evidence="16">
    <location>
        <begin position="197"/>
        <end position="219"/>
    </location>
</feature>
<evidence type="ECO:0000256" key="10">
    <source>
        <dbReference type="ARBA" id="ARBA00022989"/>
    </source>
</evidence>
<dbReference type="EC" id="4.6.1.1" evidence="4"/>
<feature type="region of interest" description="Disordered" evidence="15">
    <location>
        <begin position="574"/>
        <end position="593"/>
    </location>
</feature>
<dbReference type="InterPro" id="IPR029787">
    <property type="entry name" value="Nucleotide_cyclase"/>
</dbReference>
<keyword evidence="13 14" id="KW-0456">Lyase</keyword>
<dbReference type="PANTHER" id="PTHR45627">
    <property type="entry name" value="ADENYLATE CYCLASE TYPE 1"/>
    <property type="match status" value="1"/>
</dbReference>
<evidence type="ECO:0000256" key="5">
    <source>
        <dbReference type="ARBA" id="ARBA00022692"/>
    </source>
</evidence>
<comment type="similarity">
    <text evidence="14">Belongs to the adenylyl cyclase class-4/guanylyl cyclase family.</text>
</comment>
<feature type="transmembrane region" description="Helical" evidence="16">
    <location>
        <begin position="225"/>
        <end position="245"/>
    </location>
</feature>
<proteinExistence type="inferred from homology"/>
<protein>
    <recommendedName>
        <fullName evidence="4">adenylate cyclase</fullName>
        <ecNumber evidence="4">4.6.1.1</ecNumber>
    </recommendedName>
</protein>
<feature type="compositionally biased region" description="Polar residues" evidence="15">
    <location>
        <begin position="78"/>
        <end position="89"/>
    </location>
</feature>
<keyword evidence="7" id="KW-0547">Nucleotide-binding</keyword>
<feature type="transmembrane region" description="Helical" evidence="16">
    <location>
        <begin position="820"/>
        <end position="837"/>
    </location>
</feature>
<feature type="transmembrane region" description="Helical" evidence="16">
    <location>
        <begin position="844"/>
        <end position="862"/>
    </location>
</feature>
<evidence type="ECO:0000313" key="18">
    <source>
        <dbReference type="EMBL" id="WAQ94163.1"/>
    </source>
</evidence>
<sequence>MEEDTRQGRLPVDHKDHVISVKTHNVNRKDSQGNEAAKPSGSGHRVTNGDIFCVEKENERLNDVGKDNGSDSGVRISYSGSTAHPSKLQTKQSKQSLMEYFNFKTPGKVSPMNTAQSPSIGSGTRKSAWERAHDQFEAENRKRQYKRKEVKVEDVDVLQNETWFNQRSFIHVFKTKRFKNPRLEALYQRYFFKLNQYNLSIMVALLCVIAVLMVIFYYVSGGLMPMRGVCMGLIIIIFVFIEILCNRSSFDQHQAQLVCYGIIVIQCGFIAVITSDTNPRSMSDSMWCAVLFMYLTYTLLPVRMRIAVLSANFVSVIHIIVTVARNYEDSFIWKQIVCNILIFVCVNIAGIFTHYPTEERLLLSVLPRHIAMEMKADIAGKPKDMMFHKIYIQRHENVSIVFADMCGFTQLSSQCTAQELVQLLNEIFARFDCLAADNHCLRIKILGDCYYCVCGVPEARADHAQCCIDMGLDMIEAISLIRNVTGTEVNMRVGIHTGRVHCGVLGLRKWQFDVWSNDVTLANCMEAGGVAGRVHITEETYKYLNGDFEVEEGNGAERNAFLREQNVKTYLIKNGQHREKERVSSRNGLAQAGAHSKGMKTMGFGEDSNANIHQKLGLGKDQAKDPYEEVNEYLGRAIDARSIERLRSEHVRAFLLTFRKPELERKFCCVRDTMFTSHLGCTLILLILICILQVLIIPNTLLMPILYPVGVFILGSLFLITLSEVSQCTPKGLRSVATKIAVTRWLRQIILAVAVIVIFVIALGPMVLLDRTSLTTCLADLYGIAENQLNVSLIQAANISIGTDHTLCNPNTPTIHFPEYVTLCVCIALLSTAVYVHSSSIVKLVLLTSLAALYIALVELEYSTLYDNRDILIRANVGLEMDDPTTSIPLKWETIVVLIIFSFFLFIHAQQVESTARLDFLWKVQATDEKDEMESLRAYNLKLVANILPLNFYIELEGNNEGVECLRLLNEIIADFDEILENTKFRCIEKIKTIGYTYMAASGLTAETSFPDMSHVVALTEYVFNIQEQLRQVNEHSFNNFKMRIGMNVGPAVAGVIGAKKPHYDIWGNTVNVASRMDSTGVPDCIQVTQEIYNILEPLGYMLECRGMVAVKGKGEMVTYFLVKSVKKTNSFNIVGLDFNMLKVIIIHYDVLISLVFDHRIEVLISLVFDHRLEVLISLVFDHRIEVLISLVFDHRIEVLISLVFDHRIEVLISLVFDHRIEVLISLVMDHRIEVLISLVLDHRIEVLISLVLDHRIEVLISLVLDHSIEVLISLVFDHSIEVLISLVFDHSIGVLISLVFDHSIGVLISLVFDHSIGVLISLAFDHSIGVLISLAFDHSIGVLISLAFDHSIEVLISLALLKSSSHLYLTIALKSSYHLYITCI</sequence>
<evidence type="ECO:0000256" key="4">
    <source>
        <dbReference type="ARBA" id="ARBA00012201"/>
    </source>
</evidence>
<evidence type="ECO:0000256" key="7">
    <source>
        <dbReference type="ARBA" id="ARBA00022741"/>
    </source>
</evidence>
<keyword evidence="19" id="KW-1185">Reference proteome</keyword>
<accession>A0ABY7DB80</accession>
<feature type="transmembrane region" description="Helical" evidence="16">
    <location>
        <begin position="675"/>
        <end position="699"/>
    </location>
</feature>
<evidence type="ECO:0000256" key="1">
    <source>
        <dbReference type="ARBA" id="ARBA00001593"/>
    </source>
</evidence>
<dbReference type="InterPro" id="IPR001054">
    <property type="entry name" value="A/G_cyclase"/>
</dbReference>
<dbReference type="Gene3D" id="3.30.70.1230">
    <property type="entry name" value="Nucleotide cyclase"/>
    <property type="match status" value="2"/>
</dbReference>
<evidence type="ECO:0000256" key="2">
    <source>
        <dbReference type="ARBA" id="ARBA00001946"/>
    </source>
</evidence>
<evidence type="ECO:0000313" key="19">
    <source>
        <dbReference type="Proteomes" id="UP001164746"/>
    </source>
</evidence>
<keyword evidence="9" id="KW-0460">Magnesium</keyword>
<dbReference type="Pfam" id="PF16214">
    <property type="entry name" value="AC_N"/>
    <property type="match status" value="1"/>
</dbReference>
<evidence type="ECO:0000256" key="11">
    <source>
        <dbReference type="ARBA" id="ARBA00022998"/>
    </source>
</evidence>
<dbReference type="PROSITE" id="PS00452">
    <property type="entry name" value="GUANYLATE_CYCLASE_1"/>
    <property type="match status" value="2"/>
</dbReference>
<dbReference type="Pfam" id="PF06327">
    <property type="entry name" value="Adcy_cons_dom"/>
    <property type="match status" value="1"/>
</dbReference>
<dbReference type="PROSITE" id="PS50125">
    <property type="entry name" value="GUANYLATE_CYCLASE_2"/>
    <property type="match status" value="2"/>
</dbReference>
<comment type="catalytic activity">
    <reaction evidence="1">
        <text>ATP = 3',5'-cyclic AMP + diphosphate</text>
        <dbReference type="Rhea" id="RHEA:15389"/>
        <dbReference type="ChEBI" id="CHEBI:30616"/>
        <dbReference type="ChEBI" id="CHEBI:33019"/>
        <dbReference type="ChEBI" id="CHEBI:58165"/>
        <dbReference type="EC" id="4.6.1.1"/>
    </reaction>
</comment>
<feature type="domain" description="Guanylate cyclase" evidence="17">
    <location>
        <begin position="399"/>
        <end position="526"/>
    </location>
</feature>
<dbReference type="InterPro" id="IPR018297">
    <property type="entry name" value="A/G_cyclase_CS"/>
</dbReference>
<feature type="domain" description="Guanylate cyclase" evidence="17">
    <location>
        <begin position="941"/>
        <end position="1078"/>
    </location>
</feature>
<comment type="subcellular location">
    <subcellularLocation>
        <location evidence="3">Membrane</location>
        <topology evidence="3">Multi-pass membrane protein</topology>
    </subcellularLocation>
</comment>
<dbReference type="PANTHER" id="PTHR45627:SF16">
    <property type="entry name" value="ADENYLATE CYCLASE"/>
    <property type="match status" value="1"/>
</dbReference>
<evidence type="ECO:0000256" key="16">
    <source>
        <dbReference type="SAM" id="Phobius"/>
    </source>
</evidence>
<feature type="transmembrane region" description="Helical" evidence="16">
    <location>
        <begin position="745"/>
        <end position="768"/>
    </location>
</feature>
<evidence type="ECO:0000256" key="14">
    <source>
        <dbReference type="RuleBase" id="RU000405"/>
    </source>
</evidence>
<keyword evidence="12 16" id="KW-0472">Membrane</keyword>
<evidence type="ECO:0000256" key="6">
    <source>
        <dbReference type="ARBA" id="ARBA00022723"/>
    </source>
</evidence>
<name>A0ABY7DB80_MYAAR</name>
<organism evidence="18 19">
    <name type="scientific">Mya arenaria</name>
    <name type="common">Soft-shell clam</name>
    <dbReference type="NCBI Taxonomy" id="6604"/>
    <lineage>
        <taxon>Eukaryota</taxon>
        <taxon>Metazoa</taxon>
        <taxon>Spiralia</taxon>
        <taxon>Lophotrochozoa</taxon>
        <taxon>Mollusca</taxon>
        <taxon>Bivalvia</taxon>
        <taxon>Autobranchia</taxon>
        <taxon>Heteroconchia</taxon>
        <taxon>Euheterodonta</taxon>
        <taxon>Imparidentia</taxon>
        <taxon>Neoheterodontei</taxon>
        <taxon>Myida</taxon>
        <taxon>Myoidea</taxon>
        <taxon>Myidae</taxon>
        <taxon>Mya</taxon>
    </lineage>
</organism>
<dbReference type="SMART" id="SM00044">
    <property type="entry name" value="CYCc"/>
    <property type="match status" value="2"/>
</dbReference>
<feature type="transmembrane region" description="Helical" evidence="16">
    <location>
        <begin position="331"/>
        <end position="352"/>
    </location>
</feature>
<dbReference type="CDD" id="cd07302">
    <property type="entry name" value="CHD"/>
    <property type="match status" value="2"/>
</dbReference>
<feature type="region of interest" description="Disordered" evidence="15">
    <location>
        <begin position="22"/>
        <end position="48"/>
    </location>
</feature>
<evidence type="ECO:0000256" key="9">
    <source>
        <dbReference type="ARBA" id="ARBA00022842"/>
    </source>
</evidence>
<keyword evidence="5 16" id="KW-0812">Transmembrane</keyword>
<evidence type="ECO:0000259" key="17">
    <source>
        <dbReference type="PROSITE" id="PS50125"/>
    </source>
</evidence>
<evidence type="ECO:0000256" key="3">
    <source>
        <dbReference type="ARBA" id="ARBA00004141"/>
    </source>
</evidence>
<evidence type="ECO:0000256" key="8">
    <source>
        <dbReference type="ARBA" id="ARBA00022840"/>
    </source>
</evidence>
<evidence type="ECO:0000256" key="13">
    <source>
        <dbReference type="ARBA" id="ARBA00023239"/>
    </source>
</evidence>
<feature type="region of interest" description="Disordered" evidence="15">
    <location>
        <begin position="62"/>
        <end position="89"/>
    </location>
</feature>
<feature type="transmembrane region" description="Helical" evidence="16">
    <location>
        <begin position="257"/>
        <end position="275"/>
    </location>
</feature>
<evidence type="ECO:0000256" key="15">
    <source>
        <dbReference type="SAM" id="MobiDB-lite"/>
    </source>
</evidence>
<reference evidence="18" key="1">
    <citation type="submission" date="2022-11" db="EMBL/GenBank/DDBJ databases">
        <title>Centuries of genome instability and evolution in soft-shell clam transmissible cancer (bioRxiv).</title>
        <authorList>
            <person name="Hart S.F.M."/>
            <person name="Yonemitsu M.A."/>
            <person name="Giersch R.M."/>
            <person name="Beal B.F."/>
            <person name="Arriagada G."/>
            <person name="Davis B.W."/>
            <person name="Ostrander E.A."/>
            <person name="Goff S.P."/>
            <person name="Metzger M.J."/>
        </authorList>
    </citation>
    <scope>NUCLEOTIDE SEQUENCE</scope>
    <source>
        <strain evidence="18">MELC-2E11</strain>
        <tissue evidence="18">Siphon/mantle</tissue>
    </source>
</reference>
<keyword evidence="8" id="KW-0067">ATP-binding</keyword>
<dbReference type="InterPro" id="IPR009398">
    <property type="entry name" value="Adcy_conserved_dom"/>
</dbReference>
<dbReference type="Pfam" id="PF00211">
    <property type="entry name" value="Guanylate_cyc"/>
    <property type="match status" value="2"/>
</dbReference>